<evidence type="ECO:0000259" key="4">
    <source>
        <dbReference type="PROSITE" id="PS50192"/>
    </source>
</evidence>
<organism evidence="5 6">
    <name type="scientific">Erpetoichthys calabaricus</name>
    <name type="common">Rope fish</name>
    <name type="synonym">Calamoichthys calabaricus</name>
    <dbReference type="NCBI Taxonomy" id="27687"/>
    <lineage>
        <taxon>Eukaryota</taxon>
        <taxon>Metazoa</taxon>
        <taxon>Chordata</taxon>
        <taxon>Craniata</taxon>
        <taxon>Vertebrata</taxon>
        <taxon>Euteleostomi</taxon>
        <taxon>Actinopterygii</taxon>
        <taxon>Polypteriformes</taxon>
        <taxon>Polypteridae</taxon>
        <taxon>Erpetoichthys</taxon>
    </lineage>
</organism>
<sequence length="289" mass="32552">MKDRLAELRSCQGDNASCLDFDDGIIAYGNPAFREAPAKELDAFFMEISNLSTSLDLLEDVSQDISKRQENVLCSTTKEVICTEKKLLSELKVQYINRAKIIQSRLTKIEQASSVQHMYGEGRIQHCHFNVLARRLNGIMRNHYIKEIEYVSRLKGQIVRQAELAGVALSEEDVIKLVESPAVAQIVGSDIQVLEAQKQLELVQERHQQLLDLEAQIQELNGLFVSMELLVSQQQDIVDNIEHNVLQTVDYVSQSNIHIKKAIQFRKRSRVSALVSAILGLCACCTVGK</sequence>
<keyword evidence="2 3" id="KW-0175">Coiled coil</keyword>
<dbReference type="Proteomes" id="UP000694620">
    <property type="component" value="Chromosome 12"/>
</dbReference>
<dbReference type="GO" id="GO:0006886">
    <property type="term" value="P:intracellular protein transport"/>
    <property type="evidence" value="ECO:0007669"/>
    <property type="project" value="InterPro"/>
</dbReference>
<dbReference type="Pfam" id="PF00804">
    <property type="entry name" value="Syntaxin"/>
    <property type="match status" value="1"/>
</dbReference>
<dbReference type="GO" id="GO:0005484">
    <property type="term" value="F:SNAP receptor activity"/>
    <property type="evidence" value="ECO:0007669"/>
    <property type="project" value="InterPro"/>
</dbReference>
<dbReference type="Ensembl" id="ENSECRT00000022975.1">
    <property type="protein sequence ID" value="ENSECRP00000022496.1"/>
    <property type="gene ID" value="ENSECRG00000015178.1"/>
</dbReference>
<dbReference type="GO" id="GO:0006906">
    <property type="term" value="P:vesicle fusion"/>
    <property type="evidence" value="ECO:0007669"/>
    <property type="project" value="TreeGrafter"/>
</dbReference>
<name>A0A8C4SWS6_ERPCA</name>
<keyword evidence="6" id="KW-1185">Reference proteome</keyword>
<dbReference type="GO" id="GO:0000149">
    <property type="term" value="F:SNARE binding"/>
    <property type="evidence" value="ECO:0007669"/>
    <property type="project" value="TreeGrafter"/>
</dbReference>
<dbReference type="AlphaFoldDB" id="A0A8C4SWS6"/>
<dbReference type="PROSITE" id="PS50192">
    <property type="entry name" value="T_SNARE"/>
    <property type="match status" value="1"/>
</dbReference>
<comment type="similarity">
    <text evidence="1">Belongs to the syntaxin family.</text>
</comment>
<evidence type="ECO:0000256" key="1">
    <source>
        <dbReference type="ARBA" id="ARBA00009063"/>
    </source>
</evidence>
<dbReference type="InterPro" id="IPR010989">
    <property type="entry name" value="SNARE"/>
</dbReference>
<reference evidence="5" key="3">
    <citation type="submission" date="2025-09" db="UniProtKB">
        <authorList>
            <consortium name="Ensembl"/>
        </authorList>
    </citation>
    <scope>IDENTIFICATION</scope>
</reference>
<dbReference type="Gene3D" id="1.20.58.70">
    <property type="match status" value="1"/>
</dbReference>
<accession>A0A8C4SWS6</accession>
<feature type="domain" description="T-SNARE coiled-coil homology" evidence="4">
    <location>
        <begin position="200"/>
        <end position="262"/>
    </location>
</feature>
<dbReference type="InterPro" id="IPR006011">
    <property type="entry name" value="Syntaxin_N"/>
</dbReference>
<dbReference type="GO" id="GO:0048278">
    <property type="term" value="P:vesicle docking"/>
    <property type="evidence" value="ECO:0007669"/>
    <property type="project" value="TreeGrafter"/>
</dbReference>
<dbReference type="Gene3D" id="1.20.5.110">
    <property type="match status" value="1"/>
</dbReference>
<gene>
    <name evidence="5" type="primary">LOC114663121</name>
</gene>
<reference evidence="5" key="1">
    <citation type="submission" date="2021-06" db="EMBL/GenBank/DDBJ databases">
        <authorList>
            <consortium name="Wellcome Sanger Institute Data Sharing"/>
        </authorList>
    </citation>
    <scope>NUCLEOTIDE SEQUENCE [LARGE SCALE GENOMIC DNA]</scope>
</reference>
<dbReference type="GeneTree" id="ENSGT01050000244948"/>
<evidence type="ECO:0000256" key="3">
    <source>
        <dbReference type="SAM" id="Coils"/>
    </source>
</evidence>
<dbReference type="PANTHER" id="PTHR19957:SF72">
    <property type="entry name" value="SYNTAXIN-3-LIKE"/>
    <property type="match status" value="1"/>
</dbReference>
<dbReference type="InterPro" id="IPR045242">
    <property type="entry name" value="Syntaxin"/>
</dbReference>
<dbReference type="GO" id="GO:0012505">
    <property type="term" value="C:endomembrane system"/>
    <property type="evidence" value="ECO:0007669"/>
    <property type="project" value="TreeGrafter"/>
</dbReference>
<dbReference type="GO" id="GO:0005886">
    <property type="term" value="C:plasma membrane"/>
    <property type="evidence" value="ECO:0007669"/>
    <property type="project" value="TreeGrafter"/>
</dbReference>
<dbReference type="SUPFAM" id="SSF47661">
    <property type="entry name" value="t-snare proteins"/>
    <property type="match status" value="1"/>
</dbReference>
<dbReference type="CDD" id="cd15848">
    <property type="entry name" value="SNARE_syntaxin1-like"/>
    <property type="match status" value="1"/>
</dbReference>
<proteinExistence type="inferred from homology"/>
<protein>
    <submittedName>
        <fullName evidence="5">Syntaxin-3-like</fullName>
    </submittedName>
</protein>
<dbReference type="InterPro" id="IPR006012">
    <property type="entry name" value="Syntaxin/epimorphin_CS"/>
</dbReference>
<dbReference type="PROSITE" id="PS00914">
    <property type="entry name" value="SYNTAXIN"/>
    <property type="match status" value="1"/>
</dbReference>
<dbReference type="InterPro" id="IPR000727">
    <property type="entry name" value="T_SNARE_dom"/>
</dbReference>
<feature type="coiled-coil region" evidence="3">
    <location>
        <begin position="193"/>
        <end position="223"/>
    </location>
</feature>
<dbReference type="GO" id="GO:0031201">
    <property type="term" value="C:SNARE complex"/>
    <property type="evidence" value="ECO:0007669"/>
    <property type="project" value="TreeGrafter"/>
</dbReference>
<evidence type="ECO:0000313" key="5">
    <source>
        <dbReference type="Ensembl" id="ENSECRP00000022496.1"/>
    </source>
</evidence>
<reference evidence="5" key="2">
    <citation type="submission" date="2025-08" db="UniProtKB">
        <authorList>
            <consortium name="Ensembl"/>
        </authorList>
    </citation>
    <scope>IDENTIFICATION</scope>
</reference>
<dbReference type="GO" id="GO:0006887">
    <property type="term" value="P:exocytosis"/>
    <property type="evidence" value="ECO:0007669"/>
    <property type="project" value="TreeGrafter"/>
</dbReference>
<evidence type="ECO:0000313" key="6">
    <source>
        <dbReference type="Proteomes" id="UP000694620"/>
    </source>
</evidence>
<dbReference type="SMART" id="SM00397">
    <property type="entry name" value="t_SNARE"/>
    <property type="match status" value="1"/>
</dbReference>
<dbReference type="PANTHER" id="PTHR19957">
    <property type="entry name" value="SYNTAXIN"/>
    <property type="match status" value="1"/>
</dbReference>
<evidence type="ECO:0000256" key="2">
    <source>
        <dbReference type="ARBA" id="ARBA00023054"/>
    </source>
</evidence>